<gene>
    <name evidence="1" type="ORF">MM415A03338_0002</name>
    <name evidence="2" type="ORF">MM415B02822_0010</name>
</gene>
<sequence>MTEQLVPSIMVSTSGRPKSGKTHFAMTFPEPIKVFSFDLGAQLVRAKFSSKQIDVVEYPMPIIDSLSSDTPWAEPLWQDVKREIYEAIDSCLYKTIVIDPLSVVWDICRFSFAEEQNRSKLGKARDYGEPNARMRGFFLRAATAGVNLVAISYLKDEYKEDKQTGNLILDGWKHSIGMADVHLTIERRGRSNVAIIQDSRFGFETIGYEMVNPTYDDLAILLGL</sequence>
<dbReference type="InterPro" id="IPR027417">
    <property type="entry name" value="P-loop_NTPase"/>
</dbReference>
<dbReference type="EMBL" id="MT142757">
    <property type="protein sequence ID" value="QJA88148.1"/>
    <property type="molecule type" value="Genomic_DNA"/>
</dbReference>
<dbReference type="Pfam" id="PF13479">
    <property type="entry name" value="AAA_24"/>
    <property type="match status" value="1"/>
</dbReference>
<evidence type="ECO:0000313" key="1">
    <source>
        <dbReference type="EMBL" id="QJA71196.1"/>
    </source>
</evidence>
<reference evidence="1" key="1">
    <citation type="submission" date="2020-03" db="EMBL/GenBank/DDBJ databases">
        <title>The deep terrestrial virosphere.</title>
        <authorList>
            <person name="Holmfeldt K."/>
            <person name="Nilsson E."/>
            <person name="Simone D."/>
            <person name="Lopez-Fernandez M."/>
            <person name="Wu X."/>
            <person name="de Brujin I."/>
            <person name="Lundin D."/>
            <person name="Andersson A."/>
            <person name="Bertilsson S."/>
            <person name="Dopson M."/>
        </authorList>
    </citation>
    <scope>NUCLEOTIDE SEQUENCE</scope>
    <source>
        <strain evidence="1">MM415A03338</strain>
        <strain evidence="2">MM415B02822</strain>
    </source>
</reference>
<protein>
    <submittedName>
        <fullName evidence="1">Putative ATPase domain containing protein</fullName>
    </submittedName>
</protein>
<dbReference type="AlphaFoldDB" id="A0A6M3JMT8"/>
<dbReference type="EMBL" id="MT141854">
    <property type="protein sequence ID" value="QJA71196.1"/>
    <property type="molecule type" value="Genomic_DNA"/>
</dbReference>
<evidence type="ECO:0000313" key="2">
    <source>
        <dbReference type="EMBL" id="QJA88148.1"/>
    </source>
</evidence>
<dbReference type="Gene3D" id="3.40.50.300">
    <property type="entry name" value="P-loop containing nucleotide triphosphate hydrolases"/>
    <property type="match status" value="1"/>
</dbReference>
<proteinExistence type="predicted"/>
<organism evidence="1">
    <name type="scientific">viral metagenome</name>
    <dbReference type="NCBI Taxonomy" id="1070528"/>
    <lineage>
        <taxon>unclassified sequences</taxon>
        <taxon>metagenomes</taxon>
        <taxon>organismal metagenomes</taxon>
    </lineage>
</organism>
<name>A0A6M3JMT8_9ZZZZ</name>
<accession>A0A6M3JMT8</accession>